<dbReference type="InParanoid" id="A0A6I9T978"/>
<feature type="signal peptide" evidence="1">
    <location>
        <begin position="1"/>
        <end position="17"/>
    </location>
</feature>
<evidence type="ECO:0000313" key="3">
    <source>
        <dbReference type="RefSeq" id="XP_011080982.1"/>
    </source>
</evidence>
<keyword evidence="2" id="KW-1185">Reference proteome</keyword>
<sequence length="121" mass="13636">MAIRCLSVLIFLTFILAPDSRRIQVVDGGDRSSPLHSLSTELSSTSLKNNKLMKGVRDIARPPPVYRCTIIMGVCGLTITEEKCVSMCVANYGDKHPWSICFQPAETKYIYCFCEFDCYKK</sequence>
<keyword evidence="1" id="KW-0732">Signal</keyword>
<dbReference type="KEGG" id="sind:105164109"/>
<dbReference type="GeneID" id="105164109"/>
<name>A0A6I9T978_SESIN</name>
<evidence type="ECO:0000256" key="1">
    <source>
        <dbReference type="SAM" id="SignalP"/>
    </source>
</evidence>
<dbReference type="AlphaFoldDB" id="A0A6I9T978"/>
<feature type="chain" id="PRO_5026856116" evidence="1">
    <location>
        <begin position="18"/>
        <end position="121"/>
    </location>
</feature>
<dbReference type="RefSeq" id="XP_011080982.1">
    <property type="nucleotide sequence ID" value="XM_011082680.1"/>
</dbReference>
<protein>
    <submittedName>
        <fullName evidence="3">Uncharacterized protein LOC105164109</fullName>
    </submittedName>
</protein>
<dbReference type="Proteomes" id="UP000504604">
    <property type="component" value="Linkage group LG6"/>
</dbReference>
<evidence type="ECO:0000313" key="2">
    <source>
        <dbReference type="Proteomes" id="UP000504604"/>
    </source>
</evidence>
<accession>A0A6I9T978</accession>
<dbReference type="OrthoDB" id="900414at2759"/>
<organism evidence="2 3">
    <name type="scientific">Sesamum indicum</name>
    <name type="common">Oriental sesame</name>
    <name type="synonym">Sesamum orientale</name>
    <dbReference type="NCBI Taxonomy" id="4182"/>
    <lineage>
        <taxon>Eukaryota</taxon>
        <taxon>Viridiplantae</taxon>
        <taxon>Streptophyta</taxon>
        <taxon>Embryophyta</taxon>
        <taxon>Tracheophyta</taxon>
        <taxon>Spermatophyta</taxon>
        <taxon>Magnoliopsida</taxon>
        <taxon>eudicotyledons</taxon>
        <taxon>Gunneridae</taxon>
        <taxon>Pentapetalae</taxon>
        <taxon>asterids</taxon>
        <taxon>lamiids</taxon>
        <taxon>Lamiales</taxon>
        <taxon>Pedaliaceae</taxon>
        <taxon>Sesamum</taxon>
    </lineage>
</organism>
<proteinExistence type="predicted"/>
<gene>
    <name evidence="3" type="primary">LOC105164109</name>
</gene>
<reference evidence="3" key="1">
    <citation type="submission" date="2025-08" db="UniProtKB">
        <authorList>
            <consortium name="RefSeq"/>
        </authorList>
    </citation>
    <scope>IDENTIFICATION</scope>
</reference>